<feature type="domain" description="NAD-dependent epimerase/dehydratase" evidence="1">
    <location>
        <begin position="21"/>
        <end position="258"/>
    </location>
</feature>
<evidence type="ECO:0000259" key="1">
    <source>
        <dbReference type="Pfam" id="PF01370"/>
    </source>
</evidence>
<dbReference type="Pfam" id="PF01370">
    <property type="entry name" value="Epimerase"/>
    <property type="match status" value="1"/>
</dbReference>
<evidence type="ECO:0000313" key="2">
    <source>
        <dbReference type="EMBL" id="TWU04862.1"/>
    </source>
</evidence>
<dbReference type="SUPFAM" id="SSF51735">
    <property type="entry name" value="NAD(P)-binding Rossmann-fold domains"/>
    <property type="match status" value="1"/>
</dbReference>
<evidence type="ECO:0000313" key="3">
    <source>
        <dbReference type="Proteomes" id="UP000320176"/>
    </source>
</evidence>
<dbReference type="GO" id="GO:0003978">
    <property type="term" value="F:UDP-glucose 4-epimerase activity"/>
    <property type="evidence" value="ECO:0007669"/>
    <property type="project" value="UniProtKB-EC"/>
</dbReference>
<keyword evidence="3" id="KW-1185">Reference proteome</keyword>
<comment type="caution">
    <text evidence="2">The sequence shown here is derived from an EMBL/GenBank/DDBJ whole genome shotgun (WGS) entry which is preliminary data.</text>
</comment>
<proteinExistence type="predicted"/>
<dbReference type="PANTHER" id="PTHR43245">
    <property type="entry name" value="BIFUNCTIONAL POLYMYXIN RESISTANCE PROTEIN ARNA"/>
    <property type="match status" value="1"/>
</dbReference>
<dbReference type="RefSeq" id="WP_146520202.1">
    <property type="nucleotide sequence ID" value="NZ_CP151726.1"/>
</dbReference>
<protein>
    <submittedName>
        <fullName evidence="2">UDP-glucose 4-epimerase</fullName>
        <ecNumber evidence="2">5.1.3.2</ecNumber>
    </submittedName>
</protein>
<dbReference type="PANTHER" id="PTHR43245:SF13">
    <property type="entry name" value="UDP-D-APIOSE_UDP-D-XYLOSE SYNTHASE 2"/>
    <property type="match status" value="1"/>
</dbReference>
<keyword evidence="2" id="KW-0413">Isomerase</keyword>
<reference evidence="2 3" key="1">
    <citation type="submission" date="2019-02" db="EMBL/GenBank/DDBJ databases">
        <title>Deep-cultivation of Planctomycetes and their phenomic and genomic characterization uncovers novel biology.</title>
        <authorList>
            <person name="Wiegand S."/>
            <person name="Jogler M."/>
            <person name="Boedeker C."/>
            <person name="Pinto D."/>
            <person name="Vollmers J."/>
            <person name="Rivas-Marin E."/>
            <person name="Kohn T."/>
            <person name="Peeters S.H."/>
            <person name="Heuer A."/>
            <person name="Rast P."/>
            <person name="Oberbeckmann S."/>
            <person name="Bunk B."/>
            <person name="Jeske O."/>
            <person name="Meyerdierks A."/>
            <person name="Storesund J.E."/>
            <person name="Kallscheuer N."/>
            <person name="Luecker S."/>
            <person name="Lage O.M."/>
            <person name="Pohl T."/>
            <person name="Merkel B.J."/>
            <person name="Hornburger P."/>
            <person name="Mueller R.-W."/>
            <person name="Bruemmer F."/>
            <person name="Labrenz M."/>
            <person name="Spormann A.M."/>
            <person name="Op Den Camp H."/>
            <person name="Overmann J."/>
            <person name="Amann R."/>
            <person name="Jetten M.S.M."/>
            <person name="Mascher T."/>
            <person name="Medema M.H."/>
            <person name="Devos D.P."/>
            <person name="Kaster A.-K."/>
            <person name="Ovreas L."/>
            <person name="Rohde M."/>
            <person name="Galperin M.Y."/>
            <person name="Jogler C."/>
        </authorList>
    </citation>
    <scope>NUCLEOTIDE SEQUENCE [LARGE SCALE GENOMIC DNA]</scope>
    <source>
        <strain evidence="2 3">Pla52n</strain>
    </source>
</reference>
<dbReference type="InterPro" id="IPR036291">
    <property type="entry name" value="NAD(P)-bd_dom_sf"/>
</dbReference>
<dbReference type="Gene3D" id="3.40.50.720">
    <property type="entry name" value="NAD(P)-binding Rossmann-like Domain"/>
    <property type="match status" value="1"/>
</dbReference>
<dbReference type="OrthoDB" id="258549at2"/>
<dbReference type="EMBL" id="SJPN01000003">
    <property type="protein sequence ID" value="TWU04862.1"/>
    <property type="molecule type" value="Genomic_DNA"/>
</dbReference>
<name>A0A5C6B0E3_9BACT</name>
<organism evidence="2 3">
    <name type="scientific">Stieleria varia</name>
    <dbReference type="NCBI Taxonomy" id="2528005"/>
    <lineage>
        <taxon>Bacteria</taxon>
        <taxon>Pseudomonadati</taxon>
        <taxon>Planctomycetota</taxon>
        <taxon>Planctomycetia</taxon>
        <taxon>Pirellulales</taxon>
        <taxon>Pirellulaceae</taxon>
        <taxon>Stieleria</taxon>
    </lineage>
</organism>
<dbReference type="InterPro" id="IPR050177">
    <property type="entry name" value="Lipid_A_modif_metabolic_enz"/>
</dbReference>
<dbReference type="InterPro" id="IPR001509">
    <property type="entry name" value="Epimerase_deHydtase"/>
</dbReference>
<accession>A0A5C6B0E3</accession>
<dbReference type="Proteomes" id="UP000320176">
    <property type="component" value="Unassembled WGS sequence"/>
</dbReference>
<dbReference type="Gene3D" id="3.90.25.10">
    <property type="entry name" value="UDP-galactose 4-epimerase, domain 1"/>
    <property type="match status" value="1"/>
</dbReference>
<dbReference type="EC" id="5.1.3.2" evidence="2"/>
<gene>
    <name evidence="2" type="ORF">Pla52n_29070</name>
</gene>
<sequence>MPQSYSLPTETTDALRGARCLVTGGAGFIGSHVVDALLDLGAQVRVLDNLSTGFRSNLDHHGDNGNLEWLEGDASQSDVATDAVRGIDLVFHLAAMASVPRSMREPGLCHQWCATSTVNLLDAGSRAGVRRFVLASTSAAYGDSPFVSKRESDPTMPLSPYAAAKLSAEQYMQAFSRGFDIETVTLRYFNVFGPRQDPQSEYSAVIPKFVSMILSGERPVIFGDGQQSRDFVFVKDVARANLLAATVGGIDGGVFNIGRGERTTLLELLSTLSEILGESIEPIHQAPRAGDVRDSLADINQARTRLQFDPSVSMTDGLRRSVDYYRSLITA</sequence>
<dbReference type="CDD" id="cd05256">
    <property type="entry name" value="UDP_AE_SDR_e"/>
    <property type="match status" value="1"/>
</dbReference>
<dbReference type="AlphaFoldDB" id="A0A5C6B0E3"/>